<evidence type="ECO:0000313" key="6">
    <source>
        <dbReference type="EMBL" id="EIE23528.1"/>
    </source>
</evidence>
<evidence type="ECO:0000256" key="1">
    <source>
        <dbReference type="ARBA" id="ARBA00022603"/>
    </source>
</evidence>
<dbReference type="PANTHER" id="PTHR43464:SF19">
    <property type="entry name" value="UBIQUINONE BIOSYNTHESIS O-METHYLTRANSFERASE, MITOCHONDRIAL"/>
    <property type="match status" value="1"/>
</dbReference>
<dbReference type="RefSeq" id="XP_005648072.1">
    <property type="nucleotide sequence ID" value="XM_005648015.1"/>
</dbReference>
<protein>
    <submittedName>
        <fullName evidence="6">S-adenosyl-L-methionine-dependent methyltransferase</fullName>
    </submittedName>
</protein>
<proteinExistence type="predicted"/>
<evidence type="ECO:0000256" key="3">
    <source>
        <dbReference type="ARBA" id="ARBA00022691"/>
    </source>
</evidence>
<dbReference type="GO" id="GO:0032259">
    <property type="term" value="P:methylation"/>
    <property type="evidence" value="ECO:0007669"/>
    <property type="project" value="UniProtKB-KW"/>
</dbReference>
<reference evidence="6 7" key="1">
    <citation type="journal article" date="2012" name="Genome Biol.">
        <title>The genome of the polar eukaryotic microalga coccomyxa subellipsoidea reveals traits of cold adaptation.</title>
        <authorList>
            <person name="Blanc G."/>
            <person name="Agarkova I."/>
            <person name="Grimwood J."/>
            <person name="Kuo A."/>
            <person name="Brueggeman A."/>
            <person name="Dunigan D."/>
            <person name="Gurnon J."/>
            <person name="Ladunga I."/>
            <person name="Lindquist E."/>
            <person name="Lucas S."/>
            <person name="Pangilinan J."/>
            <person name="Proschold T."/>
            <person name="Salamov A."/>
            <person name="Schmutz J."/>
            <person name="Weeks D."/>
            <person name="Yamada T."/>
            <person name="Claverie J.M."/>
            <person name="Grigoriev I."/>
            <person name="Van Etten J."/>
            <person name="Lomsadze A."/>
            <person name="Borodovsky M."/>
        </authorList>
    </citation>
    <scope>NUCLEOTIDE SEQUENCE [LARGE SCALE GENOMIC DNA]</scope>
    <source>
        <strain evidence="6 7">C-169</strain>
    </source>
</reference>
<dbReference type="CDD" id="cd02440">
    <property type="entry name" value="AdoMet_MTases"/>
    <property type="match status" value="1"/>
</dbReference>
<feature type="region of interest" description="Disordered" evidence="4">
    <location>
        <begin position="40"/>
        <end position="61"/>
    </location>
</feature>
<dbReference type="Pfam" id="PF13649">
    <property type="entry name" value="Methyltransf_25"/>
    <property type="match status" value="1"/>
</dbReference>
<evidence type="ECO:0000256" key="2">
    <source>
        <dbReference type="ARBA" id="ARBA00022679"/>
    </source>
</evidence>
<dbReference type="KEGG" id="csl:COCSUDRAFT_53370"/>
<dbReference type="Gene3D" id="3.40.50.150">
    <property type="entry name" value="Vaccinia Virus protein VP39"/>
    <property type="match status" value="1"/>
</dbReference>
<accession>I0YYQ9</accession>
<sequence length="299" mass="33469">MSLPMLVNSVPQISKATLLQQSRTVPCCFFRKQTRRASSASSSTGATVTNATMNAPRQEQMSPTQVFKRQWEIYQVILDGDYLEHKALYGALQQYLHRKAASRPLRLLDLGCGDSDYISRVIEECGGRALVASYTGVDLSAPAMEISKENIHRALKGTDQAEWHTADFLSFATSCQEEYDCILMSFAMHHLTSNEKAEILVQCHRLLQNSGGAFLMVDIMRQPDETLTDYHVRSQRDVDHNWVGLTPEARAPFTDHMLKYDFPETFDLLESISKAAGFKNVTILHAASKGISQCLALES</sequence>
<dbReference type="InterPro" id="IPR029063">
    <property type="entry name" value="SAM-dependent_MTases_sf"/>
</dbReference>
<dbReference type="InterPro" id="IPR041698">
    <property type="entry name" value="Methyltransf_25"/>
</dbReference>
<feature type="compositionally biased region" description="Low complexity" evidence="4">
    <location>
        <begin position="40"/>
        <end position="52"/>
    </location>
</feature>
<organism evidence="6 7">
    <name type="scientific">Coccomyxa subellipsoidea (strain C-169)</name>
    <name type="common">Green microalga</name>
    <dbReference type="NCBI Taxonomy" id="574566"/>
    <lineage>
        <taxon>Eukaryota</taxon>
        <taxon>Viridiplantae</taxon>
        <taxon>Chlorophyta</taxon>
        <taxon>core chlorophytes</taxon>
        <taxon>Trebouxiophyceae</taxon>
        <taxon>Trebouxiophyceae incertae sedis</taxon>
        <taxon>Coccomyxaceae</taxon>
        <taxon>Coccomyxa</taxon>
        <taxon>Coccomyxa subellipsoidea</taxon>
    </lineage>
</organism>
<keyword evidence="7" id="KW-1185">Reference proteome</keyword>
<dbReference type="EMBL" id="AGSI01000007">
    <property type="protein sequence ID" value="EIE23528.1"/>
    <property type="molecule type" value="Genomic_DNA"/>
</dbReference>
<keyword evidence="1 6" id="KW-0489">Methyltransferase</keyword>
<gene>
    <name evidence="6" type="ORF">COCSUDRAFT_53370</name>
</gene>
<feature type="domain" description="Methyltransferase" evidence="5">
    <location>
        <begin position="108"/>
        <end position="211"/>
    </location>
</feature>
<dbReference type="GO" id="GO:0008168">
    <property type="term" value="F:methyltransferase activity"/>
    <property type="evidence" value="ECO:0007669"/>
    <property type="project" value="UniProtKB-KW"/>
</dbReference>
<name>I0YYQ9_COCSC</name>
<dbReference type="SUPFAM" id="SSF53335">
    <property type="entry name" value="S-adenosyl-L-methionine-dependent methyltransferases"/>
    <property type="match status" value="1"/>
</dbReference>
<dbReference type="GeneID" id="17041520"/>
<evidence type="ECO:0000259" key="5">
    <source>
        <dbReference type="Pfam" id="PF13649"/>
    </source>
</evidence>
<keyword evidence="3" id="KW-0949">S-adenosyl-L-methionine</keyword>
<evidence type="ECO:0000256" key="4">
    <source>
        <dbReference type="SAM" id="MobiDB-lite"/>
    </source>
</evidence>
<dbReference type="OrthoDB" id="508371at2759"/>
<dbReference type="PANTHER" id="PTHR43464">
    <property type="entry name" value="METHYLTRANSFERASE"/>
    <property type="match status" value="1"/>
</dbReference>
<keyword evidence="2" id="KW-0808">Transferase</keyword>
<dbReference type="Proteomes" id="UP000007264">
    <property type="component" value="Unassembled WGS sequence"/>
</dbReference>
<evidence type="ECO:0000313" key="7">
    <source>
        <dbReference type="Proteomes" id="UP000007264"/>
    </source>
</evidence>
<dbReference type="AlphaFoldDB" id="I0YYQ9"/>
<comment type="caution">
    <text evidence="6">The sequence shown here is derived from an EMBL/GenBank/DDBJ whole genome shotgun (WGS) entry which is preliminary data.</text>
</comment>